<name>A0ABY8RDA5_9FLAO</name>
<dbReference type="Gene3D" id="1.10.10.60">
    <property type="entry name" value="Homeodomain-like"/>
    <property type="match status" value="2"/>
</dbReference>
<accession>A0ABY8RDA5</accession>
<keyword evidence="1" id="KW-0238">DNA-binding</keyword>
<dbReference type="Proteomes" id="UP001241656">
    <property type="component" value="Chromosome"/>
</dbReference>
<feature type="chain" id="PRO_5045308118" evidence="3">
    <location>
        <begin position="20"/>
        <end position="565"/>
    </location>
</feature>
<evidence type="ECO:0000313" key="5">
    <source>
        <dbReference type="EMBL" id="WHF51940.1"/>
    </source>
</evidence>
<evidence type="ECO:0000256" key="2">
    <source>
        <dbReference type="SAM" id="Phobius"/>
    </source>
</evidence>
<keyword evidence="2" id="KW-0472">Membrane</keyword>
<protein>
    <submittedName>
        <fullName evidence="5">Helix-turn-helix transcriptional regulator</fullName>
    </submittedName>
</protein>
<feature type="domain" description="HTH araC/xylS-type" evidence="4">
    <location>
        <begin position="470"/>
        <end position="562"/>
    </location>
</feature>
<feature type="transmembrane region" description="Helical" evidence="2">
    <location>
        <begin position="379"/>
        <end position="399"/>
    </location>
</feature>
<sequence>MKKNILLLLLSLSLNVCFSQSIKGFRLSDSLKGKSFEYLENTFDKTLKINSKKAEIYANSVLLKGKKGGNENKVAEGYLLLYKTTSDPLYLDSMIMISKKVQNFDNISRGYLQKGNYYYFKSDYSKSLENYLFARDFSKNNKDISHIINFNIGLLKLELDSYQESLKLFLDYKKYLEYNNLTVRKDYISCLYAIAYTYSKMDQLDLSDSFVKLGLEKNSLKNNKKNYSNLLLVSGINSYKRKQYDQAIKKLKNVSKLIKDHSYNAQNLALSEFYIGMSLYGSHNTHFLDKFKVVDSIIINTNDVTSELRDLYPILIEHYKKTNDKENQLLYIEHLLDVDSILNKSNHILYTELNKKYDTPILLKEKEKLISELDSKNSILFWITGIIGLILIVFLFLYYKNNKKIKYYQQQAILLTKNPEPIIIEKKSSIVDNKAPEKIKKEISKITLSEEILESLNLKFKQFEESKDFLNRNLTLDSLSKEFNTNRDYLSKAVNELKGKNFSQYINELRIKYIVEELKMNPKLQNLTIAGIAEEAAFNNSESFTNSFKKITGTLPSYYIKALKT</sequence>
<gene>
    <name evidence="5" type="ORF">QGN23_01360</name>
</gene>
<keyword evidence="2" id="KW-1133">Transmembrane helix</keyword>
<evidence type="ECO:0000256" key="3">
    <source>
        <dbReference type="SAM" id="SignalP"/>
    </source>
</evidence>
<dbReference type="PANTHER" id="PTHR43280">
    <property type="entry name" value="ARAC-FAMILY TRANSCRIPTIONAL REGULATOR"/>
    <property type="match status" value="1"/>
</dbReference>
<dbReference type="EMBL" id="CP124855">
    <property type="protein sequence ID" value="WHF51940.1"/>
    <property type="molecule type" value="Genomic_DNA"/>
</dbReference>
<proteinExistence type="predicted"/>
<dbReference type="SUPFAM" id="SSF48452">
    <property type="entry name" value="TPR-like"/>
    <property type="match status" value="1"/>
</dbReference>
<feature type="signal peptide" evidence="3">
    <location>
        <begin position="1"/>
        <end position="19"/>
    </location>
</feature>
<dbReference type="RefSeq" id="WP_282905247.1">
    <property type="nucleotide sequence ID" value="NZ_CP124855.1"/>
</dbReference>
<dbReference type="PROSITE" id="PS01124">
    <property type="entry name" value="HTH_ARAC_FAMILY_2"/>
    <property type="match status" value="1"/>
</dbReference>
<evidence type="ECO:0000259" key="4">
    <source>
        <dbReference type="PROSITE" id="PS01124"/>
    </source>
</evidence>
<organism evidence="5 6">
    <name type="scientific">Chryseobacterium gotjawalense</name>
    <dbReference type="NCBI Taxonomy" id="3042315"/>
    <lineage>
        <taxon>Bacteria</taxon>
        <taxon>Pseudomonadati</taxon>
        <taxon>Bacteroidota</taxon>
        <taxon>Flavobacteriia</taxon>
        <taxon>Flavobacteriales</taxon>
        <taxon>Weeksellaceae</taxon>
        <taxon>Chryseobacterium group</taxon>
        <taxon>Chryseobacterium</taxon>
    </lineage>
</organism>
<dbReference type="SMART" id="SM00342">
    <property type="entry name" value="HTH_ARAC"/>
    <property type="match status" value="1"/>
</dbReference>
<evidence type="ECO:0000313" key="6">
    <source>
        <dbReference type="Proteomes" id="UP001241656"/>
    </source>
</evidence>
<evidence type="ECO:0000256" key="1">
    <source>
        <dbReference type="ARBA" id="ARBA00023125"/>
    </source>
</evidence>
<dbReference type="Pfam" id="PF12833">
    <property type="entry name" value="HTH_18"/>
    <property type="match status" value="1"/>
</dbReference>
<dbReference type="Gene3D" id="1.25.40.10">
    <property type="entry name" value="Tetratricopeptide repeat domain"/>
    <property type="match status" value="1"/>
</dbReference>
<keyword evidence="3" id="KW-0732">Signal</keyword>
<keyword evidence="6" id="KW-1185">Reference proteome</keyword>
<keyword evidence="2" id="KW-0812">Transmembrane</keyword>
<dbReference type="InterPro" id="IPR018060">
    <property type="entry name" value="HTH_AraC"/>
</dbReference>
<dbReference type="PANTHER" id="PTHR43280:SF34">
    <property type="entry name" value="ARAC-FAMILY TRANSCRIPTIONAL REGULATOR"/>
    <property type="match status" value="1"/>
</dbReference>
<dbReference type="InterPro" id="IPR011990">
    <property type="entry name" value="TPR-like_helical_dom_sf"/>
</dbReference>
<reference evidence="5 6" key="1">
    <citation type="submission" date="2023-05" db="EMBL/GenBank/DDBJ databases">
        <title>Genomic insight into Chryseobacterium sp. wdc7 isolated forest soil (Gotjawal).</title>
        <authorList>
            <person name="Park S.-J."/>
        </authorList>
    </citation>
    <scope>NUCLEOTIDE SEQUENCE [LARGE SCALE GENOMIC DNA]</scope>
    <source>
        <strain evidence="6">wdc7</strain>
    </source>
</reference>